<protein>
    <submittedName>
        <fullName evidence="3">Uncharacterized protein</fullName>
    </submittedName>
</protein>
<name>A0A0L9T3W2_PHAAN</name>
<reference evidence="4" key="1">
    <citation type="journal article" date="2015" name="Proc. Natl. Acad. Sci. U.S.A.">
        <title>Genome sequencing of adzuki bean (Vigna angularis) provides insight into high starch and low fat accumulation and domestication.</title>
        <authorList>
            <person name="Yang K."/>
            <person name="Tian Z."/>
            <person name="Chen C."/>
            <person name="Luo L."/>
            <person name="Zhao B."/>
            <person name="Wang Z."/>
            <person name="Yu L."/>
            <person name="Li Y."/>
            <person name="Sun Y."/>
            <person name="Li W."/>
            <person name="Chen Y."/>
            <person name="Li Y."/>
            <person name="Zhang Y."/>
            <person name="Ai D."/>
            <person name="Zhao J."/>
            <person name="Shang C."/>
            <person name="Ma Y."/>
            <person name="Wu B."/>
            <person name="Wang M."/>
            <person name="Gao L."/>
            <person name="Sun D."/>
            <person name="Zhang P."/>
            <person name="Guo F."/>
            <person name="Wang W."/>
            <person name="Li Y."/>
            <person name="Wang J."/>
            <person name="Varshney R.K."/>
            <person name="Wang J."/>
            <person name="Ling H.Q."/>
            <person name="Wan P."/>
        </authorList>
    </citation>
    <scope>NUCLEOTIDE SEQUENCE</scope>
    <source>
        <strain evidence="4">cv. Jingnong 6</strain>
    </source>
</reference>
<evidence type="ECO:0000256" key="1">
    <source>
        <dbReference type="SAM" id="Coils"/>
    </source>
</evidence>
<organism evidence="3 4">
    <name type="scientific">Phaseolus angularis</name>
    <name type="common">Azuki bean</name>
    <name type="synonym">Vigna angularis</name>
    <dbReference type="NCBI Taxonomy" id="3914"/>
    <lineage>
        <taxon>Eukaryota</taxon>
        <taxon>Viridiplantae</taxon>
        <taxon>Streptophyta</taxon>
        <taxon>Embryophyta</taxon>
        <taxon>Tracheophyta</taxon>
        <taxon>Spermatophyta</taxon>
        <taxon>Magnoliopsida</taxon>
        <taxon>eudicotyledons</taxon>
        <taxon>Gunneridae</taxon>
        <taxon>Pentapetalae</taxon>
        <taxon>rosids</taxon>
        <taxon>fabids</taxon>
        <taxon>Fabales</taxon>
        <taxon>Fabaceae</taxon>
        <taxon>Papilionoideae</taxon>
        <taxon>50 kb inversion clade</taxon>
        <taxon>NPAAA clade</taxon>
        <taxon>indigoferoid/millettioid clade</taxon>
        <taxon>Phaseoleae</taxon>
        <taxon>Vigna</taxon>
    </lineage>
</organism>
<feature type="compositionally biased region" description="Basic and acidic residues" evidence="2">
    <location>
        <begin position="32"/>
        <end position="43"/>
    </location>
</feature>
<gene>
    <name evidence="3" type="ORF">LR48_Vigan77s000100</name>
</gene>
<sequence>MAIGSNDSVRKSLEAEGDAEKRGAHRIKHKRLGLDQKKTRDTIELMAPRPPPQPTERDVSDNTRLLESVIEALQQQNAALVQQNTTALQSLEAAHANSEVT</sequence>
<dbReference type="EMBL" id="KQ258260">
    <property type="protein sequence ID" value="KOM25278.1"/>
    <property type="molecule type" value="Genomic_DNA"/>
</dbReference>
<dbReference type="Gramene" id="KOM25278">
    <property type="protein sequence ID" value="KOM25278"/>
    <property type="gene ID" value="LR48_Vigan77s000100"/>
</dbReference>
<dbReference type="AlphaFoldDB" id="A0A0L9T3W2"/>
<accession>A0A0L9T3W2</accession>
<proteinExistence type="predicted"/>
<evidence type="ECO:0000256" key="2">
    <source>
        <dbReference type="SAM" id="MobiDB-lite"/>
    </source>
</evidence>
<feature type="region of interest" description="Disordered" evidence="2">
    <location>
        <begin position="1"/>
        <end position="60"/>
    </location>
</feature>
<feature type="compositionally biased region" description="Basic and acidic residues" evidence="2">
    <location>
        <begin position="8"/>
        <end position="22"/>
    </location>
</feature>
<evidence type="ECO:0000313" key="4">
    <source>
        <dbReference type="Proteomes" id="UP000053144"/>
    </source>
</evidence>
<feature type="coiled-coil region" evidence="1">
    <location>
        <begin position="63"/>
        <end position="90"/>
    </location>
</feature>
<dbReference type="Proteomes" id="UP000053144">
    <property type="component" value="Unassembled WGS sequence"/>
</dbReference>
<evidence type="ECO:0000313" key="3">
    <source>
        <dbReference type="EMBL" id="KOM25278.1"/>
    </source>
</evidence>
<keyword evidence="1" id="KW-0175">Coiled coil</keyword>